<dbReference type="EMBL" id="JALJOR010000009">
    <property type="protein sequence ID" value="KAK9811411.1"/>
    <property type="molecule type" value="Genomic_DNA"/>
</dbReference>
<dbReference type="InterPro" id="IPR035925">
    <property type="entry name" value="BSD_dom_sf"/>
</dbReference>
<gene>
    <name evidence="3" type="ORF">WJX72_003484</name>
</gene>
<dbReference type="Gene3D" id="1.10.3970.10">
    <property type="entry name" value="BSD domain"/>
    <property type="match status" value="1"/>
</dbReference>
<dbReference type="Proteomes" id="UP001489004">
    <property type="component" value="Unassembled WGS sequence"/>
</dbReference>
<sequence length="775" mass="83768">MAFWTTASVYQWLTDHVSELNRAIVLEPVHTEAATTDPPRERLPWQAETPEQQPYESLFREQILTLAQRPQEFLSPASEAQQVDIQAAISGVAGAVLEVDAELRQLRFRLVPKHITEEQFWGRYFAAVARIKQQIMATETADDQDMVHVPMSPECSMRGDGEDDSVSLHGRWLHRDCDAGQAASKTSEMTDLVLSGHSGVEGAEGSFTSKRQLQPREQPQPALQRAALGDSGLDRPLMRLRLPGLATSQASSLTDAMVMSPTSEADTQSSRMQRDVLAAPASSASQWPGAAVASRPAATPATALPSPASNEPPTPSAKQPHEWEAHKRGSVSQAQSRPASSGSSLHAARLRRLADAFKAAQRAARIVDLQDHGTRERATAAVSPVKRAQRVAVWALFNPMADSPQALTDTGCDGAKMQIGGVLSGGLLQRAASLTADLGSISDMATLWIEIQQELRSHWNSARLLPCVLLDANVQADIALLQQQLQHLNCCIAQRRRQDHMRRKYLQAESSSSEDRPGAEGPVEGLFLQATGLPMYAPMLQDAAPASLAAEEGTWMLKMACQQLASDMAAFKAANPGCVLADFVRWTAGDRVSAGNRPEPALTVPNGSTYQGELWHKTDALPACLQIPLFDAVEQGEAVLQAIAGTTPAALFEQLFFAVTGLCLETAASSEILADNPTLQAAVAEVRSFAVATCRSPFSTAQADRVCQVFAHLEDMFRSSAAQATLGHDLDRRSSQRQPMPVPGRQTADAAASKDTFSEDLGDADILDLDDWMML</sequence>
<feature type="compositionally biased region" description="Low complexity" evidence="1">
    <location>
        <begin position="288"/>
        <end position="309"/>
    </location>
</feature>
<dbReference type="Pfam" id="PF03909">
    <property type="entry name" value="BSD"/>
    <property type="match status" value="1"/>
</dbReference>
<dbReference type="PROSITE" id="PS50858">
    <property type="entry name" value="BSD"/>
    <property type="match status" value="1"/>
</dbReference>
<feature type="domain" description="BSD" evidence="2">
    <location>
        <begin position="77"/>
        <end position="132"/>
    </location>
</feature>
<feature type="region of interest" description="Disordered" evidence="1">
    <location>
        <begin position="728"/>
        <end position="756"/>
    </location>
</feature>
<name>A0AAW1PSK2_9CHLO</name>
<dbReference type="SUPFAM" id="SSF140383">
    <property type="entry name" value="BSD domain-like"/>
    <property type="match status" value="1"/>
</dbReference>
<reference evidence="3 4" key="1">
    <citation type="journal article" date="2024" name="Nat. Commun.">
        <title>Phylogenomics reveals the evolutionary origins of lichenization in chlorophyte algae.</title>
        <authorList>
            <person name="Puginier C."/>
            <person name="Libourel C."/>
            <person name="Otte J."/>
            <person name="Skaloud P."/>
            <person name="Haon M."/>
            <person name="Grisel S."/>
            <person name="Petersen M."/>
            <person name="Berrin J.G."/>
            <person name="Delaux P.M."/>
            <person name="Dal Grande F."/>
            <person name="Keller J."/>
        </authorList>
    </citation>
    <scope>NUCLEOTIDE SEQUENCE [LARGE SCALE GENOMIC DNA]</scope>
    <source>
        <strain evidence="3 4">SAG 2043</strain>
    </source>
</reference>
<comment type="caution">
    <text evidence="3">The sequence shown here is derived from an EMBL/GenBank/DDBJ whole genome shotgun (WGS) entry which is preliminary data.</text>
</comment>
<dbReference type="GO" id="GO:0005096">
    <property type="term" value="F:GTPase activator activity"/>
    <property type="evidence" value="ECO:0007669"/>
    <property type="project" value="InterPro"/>
</dbReference>
<dbReference type="InterPro" id="IPR005607">
    <property type="entry name" value="BSD_dom"/>
</dbReference>
<dbReference type="AlphaFoldDB" id="A0AAW1PSK2"/>
<accession>A0AAW1PSK2</accession>
<dbReference type="Pfam" id="PF13890">
    <property type="entry name" value="Rab3-GTPase_cat"/>
    <property type="match status" value="1"/>
</dbReference>
<dbReference type="PANTHER" id="PTHR21422:SF10">
    <property type="entry name" value="RAB3 GTPASE-ACTIVATING PROTEIN CATALYTIC SUBUNIT"/>
    <property type="match status" value="1"/>
</dbReference>
<proteinExistence type="predicted"/>
<evidence type="ECO:0000313" key="4">
    <source>
        <dbReference type="Proteomes" id="UP001489004"/>
    </source>
</evidence>
<feature type="region of interest" description="Disordered" evidence="1">
    <location>
        <begin position="197"/>
        <end position="231"/>
    </location>
</feature>
<evidence type="ECO:0000256" key="1">
    <source>
        <dbReference type="SAM" id="MobiDB-lite"/>
    </source>
</evidence>
<dbReference type="PANTHER" id="PTHR21422">
    <property type="entry name" value="RAB3 GTPASE-ACTIVATING PROTEIN CATALYTIC SUBUNIT"/>
    <property type="match status" value="1"/>
</dbReference>
<feature type="compositionally biased region" description="Polar residues" evidence="1">
    <location>
        <begin position="206"/>
        <end position="217"/>
    </location>
</feature>
<keyword evidence="4" id="KW-1185">Reference proteome</keyword>
<organism evidence="3 4">
    <name type="scientific">[Myrmecia] bisecta</name>
    <dbReference type="NCBI Taxonomy" id="41462"/>
    <lineage>
        <taxon>Eukaryota</taxon>
        <taxon>Viridiplantae</taxon>
        <taxon>Chlorophyta</taxon>
        <taxon>core chlorophytes</taxon>
        <taxon>Trebouxiophyceae</taxon>
        <taxon>Trebouxiales</taxon>
        <taxon>Trebouxiaceae</taxon>
        <taxon>Myrmecia</taxon>
    </lineage>
</organism>
<feature type="region of interest" description="Disordered" evidence="1">
    <location>
        <begin position="253"/>
        <end position="346"/>
    </location>
</feature>
<protein>
    <recommendedName>
        <fullName evidence="2">BSD domain-containing protein</fullName>
    </recommendedName>
</protein>
<evidence type="ECO:0000259" key="2">
    <source>
        <dbReference type="PROSITE" id="PS50858"/>
    </source>
</evidence>
<dbReference type="SMART" id="SM00751">
    <property type="entry name" value="BSD"/>
    <property type="match status" value="1"/>
</dbReference>
<feature type="compositionally biased region" description="Polar residues" evidence="1">
    <location>
        <begin position="253"/>
        <end position="271"/>
    </location>
</feature>
<evidence type="ECO:0000313" key="3">
    <source>
        <dbReference type="EMBL" id="KAK9811411.1"/>
    </source>
</evidence>
<dbReference type="InterPro" id="IPR026147">
    <property type="entry name" value="Rab3GAP1_conserved"/>
</dbReference>
<dbReference type="InterPro" id="IPR045700">
    <property type="entry name" value="Rab3GAP1"/>
</dbReference>